<dbReference type="InterPro" id="IPR019734">
    <property type="entry name" value="TPR_rpt"/>
</dbReference>
<feature type="repeat" description="TPR" evidence="1">
    <location>
        <begin position="165"/>
        <end position="198"/>
    </location>
</feature>
<dbReference type="STRING" id="96561.Dole_1582"/>
<dbReference type="PROSITE" id="PS50293">
    <property type="entry name" value="TPR_REGION"/>
    <property type="match status" value="1"/>
</dbReference>
<dbReference type="AlphaFoldDB" id="A8ZZY6"/>
<dbReference type="PROSITE" id="PS50005">
    <property type="entry name" value="TPR"/>
    <property type="match status" value="10"/>
</dbReference>
<evidence type="ECO:0000313" key="4">
    <source>
        <dbReference type="EMBL" id="ABW67386.1"/>
    </source>
</evidence>
<keyword evidence="5" id="KW-1185">Reference proteome</keyword>
<accession>A8ZZY6</accession>
<feature type="repeat" description="TPR" evidence="1">
    <location>
        <begin position="549"/>
        <end position="582"/>
    </location>
</feature>
<dbReference type="PANTHER" id="PTHR12558">
    <property type="entry name" value="CELL DIVISION CYCLE 16,23,27"/>
    <property type="match status" value="1"/>
</dbReference>
<feature type="repeat" description="TPR" evidence="1">
    <location>
        <begin position="233"/>
        <end position="266"/>
    </location>
</feature>
<dbReference type="InterPro" id="IPR011990">
    <property type="entry name" value="TPR-like_helical_dom_sf"/>
</dbReference>
<dbReference type="Pfam" id="PF14559">
    <property type="entry name" value="TPR_19"/>
    <property type="match status" value="4"/>
</dbReference>
<evidence type="ECO:0000259" key="3">
    <source>
        <dbReference type="Pfam" id="PF23914"/>
    </source>
</evidence>
<gene>
    <name evidence="4" type="ordered locus">Dole_1582</name>
</gene>
<protein>
    <submittedName>
        <fullName evidence="4">Tetratricopeptide TPR_2 repeat protein</fullName>
    </submittedName>
</protein>
<sequence length="767" mass="85837">MKNSRRFICIVGVALLLAVMGCQTEDTSPGALVQKGNNLFFKGDYRQAEQAYRQAIDTEPSLVSAWMGLAETRLKLGDVKEATDAYARLLEIDPGHVPARLNMARFDLLSNRLEAAEQGVQQVLSVEPANIDALFLFAEICEKEGRFKQAEQLYGRVLSVQRDNTAALLRLGAIFAKTGDTVQARAHLEQAVAVDPSAIDPRLVLFNFHMSRKDYSAAEKALAEAVAAHPENPDLHILLGNFYFSRKQPDQAEQAFLKAVETGGDHLPARLAAANFYRAVGRPDKALEMYRSALAVNPRSLRARHALAGFYLENNLLDAAAKEVETILQANDTYLPARLLKIRLLIVRQEYDRAISLCDAYLTENPTSSDLYYAKGLAFWHKEDLVSAEKAVSRAIALSPGNISARLRLADIYLKMGETEKAQAVNRELLAFLQEHLNLEVVPAGAVDPERTRPRGLDSFGSLLDIADAHPFGDAERLSGLMERYEQTIEGFEAALRKNPLQAGLFENIVFLKGVKGEYDKAIDRCNQRVASLEQMADIAPEQRQSLMAAVYALKGDLYLAKGDREKAKTAFQQAVSMDPDTLKSYFALARLHILEKDLDGAISQYRTILNRHPQQAGPHMLLGVLYKMKEAPEQAEYHYRAALDEDPELAQAANNLAYLLSENPDRLDEALDFALRARSQAPEDPYIMDTLGWIYYRMERYDKALEHLQAAADRIPDNVTVNYHLGMTYYRQGQFEQARIFLDRALSLNGKFYGADEARTLLDELM</sequence>
<feature type="repeat" description="TPR" evidence="1">
    <location>
        <begin position="686"/>
        <end position="719"/>
    </location>
</feature>
<feature type="repeat" description="TPR" evidence="1">
    <location>
        <begin position="267"/>
        <end position="300"/>
    </location>
</feature>
<dbReference type="Pfam" id="PF13432">
    <property type="entry name" value="TPR_16"/>
    <property type="match status" value="1"/>
</dbReference>
<feature type="repeat" description="TPR" evidence="1">
    <location>
        <begin position="720"/>
        <end position="753"/>
    </location>
</feature>
<dbReference type="Pfam" id="PF23914">
    <property type="entry name" value="TPR_CcmH_CycH"/>
    <property type="match status" value="1"/>
</dbReference>
<dbReference type="InterPro" id="IPR056413">
    <property type="entry name" value="TPR_CcmH_CycH"/>
</dbReference>
<dbReference type="RefSeq" id="WP_012175002.1">
    <property type="nucleotide sequence ID" value="NC_009943.1"/>
</dbReference>
<dbReference type="SMART" id="SM00028">
    <property type="entry name" value="TPR"/>
    <property type="match status" value="16"/>
</dbReference>
<dbReference type="Pfam" id="PF13174">
    <property type="entry name" value="TPR_6"/>
    <property type="match status" value="1"/>
</dbReference>
<dbReference type="eggNOG" id="COG0457">
    <property type="taxonomic scope" value="Bacteria"/>
</dbReference>
<dbReference type="KEGG" id="dol:Dole_1582"/>
<dbReference type="PROSITE" id="PS51257">
    <property type="entry name" value="PROKAR_LIPOPROTEIN"/>
    <property type="match status" value="1"/>
</dbReference>
<dbReference type="HOGENOM" id="CLU_007251_1_0_7"/>
<dbReference type="PANTHER" id="PTHR12558:SF13">
    <property type="entry name" value="CELL DIVISION CYCLE PROTEIN 27 HOMOLOG"/>
    <property type="match status" value="1"/>
</dbReference>
<feature type="repeat" description="TPR" evidence="1">
    <location>
        <begin position="369"/>
        <end position="402"/>
    </location>
</feature>
<feature type="repeat" description="TPR" evidence="1">
    <location>
        <begin position="29"/>
        <end position="62"/>
    </location>
</feature>
<dbReference type="Gene3D" id="1.25.40.10">
    <property type="entry name" value="Tetratricopeptide repeat domain"/>
    <property type="match status" value="3"/>
</dbReference>
<dbReference type="Proteomes" id="UP000008561">
    <property type="component" value="Chromosome"/>
</dbReference>
<evidence type="ECO:0000313" key="5">
    <source>
        <dbReference type="Proteomes" id="UP000008561"/>
    </source>
</evidence>
<dbReference type="OrthoDB" id="220004at2"/>
<name>A8ZZY6_DESOH</name>
<feature type="repeat" description="TPR" evidence="1">
    <location>
        <begin position="583"/>
        <end position="616"/>
    </location>
</feature>
<feature type="chain" id="PRO_5002734794" evidence="2">
    <location>
        <begin position="25"/>
        <end position="767"/>
    </location>
</feature>
<proteinExistence type="predicted"/>
<dbReference type="SUPFAM" id="SSF48452">
    <property type="entry name" value="TPR-like"/>
    <property type="match status" value="4"/>
</dbReference>
<reference evidence="4 5" key="1">
    <citation type="submission" date="2007-10" db="EMBL/GenBank/DDBJ databases">
        <title>Complete sequence of Desulfococcus oleovorans Hxd3.</title>
        <authorList>
            <consortium name="US DOE Joint Genome Institute"/>
            <person name="Copeland A."/>
            <person name="Lucas S."/>
            <person name="Lapidus A."/>
            <person name="Barry K."/>
            <person name="Glavina del Rio T."/>
            <person name="Dalin E."/>
            <person name="Tice H."/>
            <person name="Pitluck S."/>
            <person name="Kiss H."/>
            <person name="Brettin T."/>
            <person name="Bruce D."/>
            <person name="Detter J.C."/>
            <person name="Han C."/>
            <person name="Schmutz J."/>
            <person name="Larimer F."/>
            <person name="Land M."/>
            <person name="Hauser L."/>
            <person name="Kyrpides N."/>
            <person name="Kim E."/>
            <person name="Wawrik B."/>
            <person name="Richardson P."/>
        </authorList>
    </citation>
    <scope>NUCLEOTIDE SEQUENCE [LARGE SCALE GENOMIC DNA]</scope>
    <source>
        <strain evidence="5">DSM 6200 / JCM 39069 / Hxd3</strain>
    </source>
</reference>
<feature type="domain" description="Cytochrome c-type biogenesis protein H TPR" evidence="3">
    <location>
        <begin position="44"/>
        <end position="160"/>
    </location>
</feature>
<evidence type="ECO:0000256" key="2">
    <source>
        <dbReference type="SAM" id="SignalP"/>
    </source>
</evidence>
<feature type="signal peptide" evidence="2">
    <location>
        <begin position="1"/>
        <end position="24"/>
    </location>
</feature>
<keyword evidence="1" id="KW-0802">TPR repeat</keyword>
<dbReference type="EMBL" id="CP000859">
    <property type="protein sequence ID" value="ABW67386.1"/>
    <property type="molecule type" value="Genomic_DNA"/>
</dbReference>
<organism evidence="4 5">
    <name type="scientific">Desulfosudis oleivorans (strain DSM 6200 / JCM 39069 / Hxd3)</name>
    <name type="common">Desulfococcus oleovorans</name>
    <dbReference type="NCBI Taxonomy" id="96561"/>
    <lineage>
        <taxon>Bacteria</taxon>
        <taxon>Pseudomonadati</taxon>
        <taxon>Thermodesulfobacteriota</taxon>
        <taxon>Desulfobacteria</taxon>
        <taxon>Desulfobacterales</taxon>
        <taxon>Desulfosudaceae</taxon>
        <taxon>Desulfosudis</taxon>
    </lineage>
</organism>
<evidence type="ECO:0000256" key="1">
    <source>
        <dbReference type="PROSITE-ProRule" id="PRU00339"/>
    </source>
</evidence>
<keyword evidence="2" id="KW-0732">Signal</keyword>
<feature type="repeat" description="TPR" evidence="1">
    <location>
        <begin position="63"/>
        <end position="96"/>
    </location>
</feature>